<dbReference type="Proteomes" id="UP000005038">
    <property type="component" value="Unassembled WGS sequence"/>
</dbReference>
<gene>
    <name evidence="2" type="ORF">GOOTI_001_00210</name>
</gene>
<evidence type="ECO:0000313" key="2">
    <source>
        <dbReference type="EMBL" id="GAB32239.1"/>
    </source>
</evidence>
<evidence type="ECO:0000313" key="3">
    <source>
        <dbReference type="Proteomes" id="UP000005038"/>
    </source>
</evidence>
<feature type="transmembrane region" description="Helical" evidence="1">
    <location>
        <begin position="65"/>
        <end position="84"/>
    </location>
</feature>
<name>H5TFI1_GORO1</name>
<dbReference type="EMBL" id="BAFB01000001">
    <property type="protein sequence ID" value="GAB32239.1"/>
    <property type="molecule type" value="Genomic_DNA"/>
</dbReference>
<comment type="caution">
    <text evidence="2">The sequence shown here is derived from an EMBL/GenBank/DDBJ whole genome shotgun (WGS) entry which is preliminary data.</text>
</comment>
<reference evidence="2" key="1">
    <citation type="submission" date="2012-02" db="EMBL/GenBank/DDBJ databases">
        <title>Whole genome shotgun sequence of Gordonia otitidis NBRC 100426.</title>
        <authorList>
            <person name="Yoshida I."/>
            <person name="Hosoyama A."/>
            <person name="Tsuchikane K."/>
            <person name="Katsumata H."/>
            <person name="Yamazaki S."/>
            <person name="Fujita N."/>
        </authorList>
    </citation>
    <scope>NUCLEOTIDE SEQUENCE [LARGE SCALE GENOMIC DNA]</scope>
    <source>
        <strain evidence="2">NBRC 100426</strain>
    </source>
</reference>
<dbReference type="AlphaFoldDB" id="H5TFI1"/>
<proteinExistence type="predicted"/>
<dbReference type="OrthoDB" id="4375146at2"/>
<keyword evidence="1" id="KW-0812">Transmembrane</keyword>
<feature type="transmembrane region" description="Helical" evidence="1">
    <location>
        <begin position="122"/>
        <end position="139"/>
    </location>
</feature>
<feature type="transmembrane region" description="Helical" evidence="1">
    <location>
        <begin position="91"/>
        <end position="110"/>
    </location>
</feature>
<organism evidence="2 3">
    <name type="scientific">Gordonia otitidis (strain DSM 44809 / CCUG 52243 / JCM 12355 / NBRC 100426 / IFM 10032)</name>
    <dbReference type="NCBI Taxonomy" id="1108044"/>
    <lineage>
        <taxon>Bacteria</taxon>
        <taxon>Bacillati</taxon>
        <taxon>Actinomycetota</taxon>
        <taxon>Actinomycetes</taxon>
        <taxon>Mycobacteriales</taxon>
        <taxon>Gordoniaceae</taxon>
        <taxon>Gordonia</taxon>
    </lineage>
</organism>
<protein>
    <submittedName>
        <fullName evidence="2">Uncharacterized protein</fullName>
    </submittedName>
</protein>
<accession>H5TFI1</accession>
<keyword evidence="1" id="KW-0472">Membrane</keyword>
<evidence type="ECO:0000256" key="1">
    <source>
        <dbReference type="SAM" id="Phobius"/>
    </source>
</evidence>
<keyword evidence="1" id="KW-1133">Transmembrane helix</keyword>
<keyword evidence="3" id="KW-1185">Reference proteome</keyword>
<feature type="transmembrane region" description="Helical" evidence="1">
    <location>
        <begin position="39"/>
        <end position="59"/>
    </location>
</feature>
<sequence length="154" mass="16508">MLDDRRKVPRPELDPTLASSLRKIERRVLAEVPLRRRSVLVIWVAMLVLTCMSIVTAFTGASTPLSALAEAFGVAAVVFSLVAVRLRRFGACWLAAATSAVGTPISILGYWSDQTAEHQTSLGLLVATVCHVVLLANWVQCVRPPAGHGSGHAP</sequence>